<protein>
    <submittedName>
        <fullName evidence="7">Fc receptor-like protein 5</fullName>
    </submittedName>
</protein>
<dbReference type="InterPro" id="IPR003599">
    <property type="entry name" value="Ig_sub"/>
</dbReference>
<dbReference type="SMART" id="SM00409">
    <property type="entry name" value="IG"/>
    <property type="match status" value="1"/>
</dbReference>
<keyword evidence="8" id="KW-1185">Reference proteome</keyword>
<dbReference type="InterPro" id="IPR013783">
    <property type="entry name" value="Ig-like_fold"/>
</dbReference>
<dbReference type="PANTHER" id="PTHR44337:SF8">
    <property type="entry name" value="IMMUNOGLOBULIN SUBTYPE DOMAIN-CONTAINING PROTEIN"/>
    <property type="match status" value="1"/>
</dbReference>
<feature type="domain" description="Ig-like" evidence="6">
    <location>
        <begin position="361"/>
        <end position="431"/>
    </location>
</feature>
<dbReference type="EMBL" id="JAFHDT010000020">
    <property type="protein sequence ID" value="KAI7794925.1"/>
    <property type="molecule type" value="Genomic_DNA"/>
</dbReference>
<keyword evidence="5" id="KW-0812">Transmembrane</keyword>
<dbReference type="InterPro" id="IPR052598">
    <property type="entry name" value="IgSF_CEA-related"/>
</dbReference>
<keyword evidence="4" id="KW-0393">Immunoglobulin domain</keyword>
<evidence type="ECO:0000259" key="6">
    <source>
        <dbReference type="PROSITE" id="PS50835"/>
    </source>
</evidence>
<keyword evidence="2" id="KW-1015">Disulfide bond</keyword>
<name>A0A9W7WD84_TRIRA</name>
<organism evidence="7 8">
    <name type="scientific">Triplophysa rosa</name>
    <name type="common">Cave loach</name>
    <dbReference type="NCBI Taxonomy" id="992332"/>
    <lineage>
        <taxon>Eukaryota</taxon>
        <taxon>Metazoa</taxon>
        <taxon>Chordata</taxon>
        <taxon>Craniata</taxon>
        <taxon>Vertebrata</taxon>
        <taxon>Euteleostomi</taxon>
        <taxon>Actinopterygii</taxon>
        <taxon>Neopterygii</taxon>
        <taxon>Teleostei</taxon>
        <taxon>Ostariophysi</taxon>
        <taxon>Cypriniformes</taxon>
        <taxon>Nemacheilidae</taxon>
        <taxon>Triplophysa</taxon>
    </lineage>
</organism>
<keyword evidence="5" id="KW-0472">Membrane</keyword>
<evidence type="ECO:0000256" key="1">
    <source>
        <dbReference type="ARBA" id="ARBA00022729"/>
    </source>
</evidence>
<sequence length="541" mass="59848">MCVVNGYGSLPRTFLSGCLPTFASLCVSECVYNCYVLFVEHEAGFSVWCPVAGVRLDKPHLSGPSAALEGSVEIFTCKMAWIPSNVSVVLKLYVERNLNKFISEHIVNYEEPAVFPLLVTEKHDGRLICEASGNNNTEIESTFSDSLDFQVISPVEGATIVSHPSSDDLWVGQTLTLRCDITRGTHVSYDWLQNGTPLHSGLRASRLTIPSLSVHHTGDYQCVASNRLNDTAVYNSSSDVMSVQVKEHVSKPEISLDVLKSAAGDLSVIVRCRCDTGTPLNTFSLLNDTNIIVTETTDRLQAFFTVSVQLNRDMGWVRCNASNHGNWMLSNAKNLSVESVGGAVTVTLFKHVARDFQVFGVVMRCQVERGTFPQYHWFLNNSRLEGRGAFYAVGGTQNSSLSLSVGPHSSGFYHCQVSDTFDNANTVRSLKTLINRDVLNRVSTSVLVVVFTCLILLMVSVTSCCFYGAVLRRTYSRKYLLTERPGEAYVTSKREDDEEDYLMLSGYEEDVIHTERTSDLHSEEDESSVDETVVYDGAVSK</sequence>
<reference evidence="7" key="1">
    <citation type="submission" date="2021-02" db="EMBL/GenBank/DDBJ databases">
        <title>Comparative genomics reveals that relaxation of natural selection precedes convergent phenotypic evolution of cavefish.</title>
        <authorList>
            <person name="Peng Z."/>
        </authorList>
    </citation>
    <scope>NUCLEOTIDE SEQUENCE</scope>
    <source>
        <tissue evidence="7">Muscle</tissue>
    </source>
</reference>
<dbReference type="SUPFAM" id="SSF48726">
    <property type="entry name" value="Immunoglobulin"/>
    <property type="match status" value="2"/>
</dbReference>
<keyword evidence="5" id="KW-1133">Transmembrane helix</keyword>
<evidence type="ECO:0000256" key="4">
    <source>
        <dbReference type="ARBA" id="ARBA00023319"/>
    </source>
</evidence>
<feature type="domain" description="Ig-like" evidence="6">
    <location>
        <begin position="154"/>
        <end position="241"/>
    </location>
</feature>
<keyword evidence="1" id="KW-0732">Signal</keyword>
<evidence type="ECO:0000313" key="7">
    <source>
        <dbReference type="EMBL" id="KAI7794925.1"/>
    </source>
</evidence>
<evidence type="ECO:0000313" key="8">
    <source>
        <dbReference type="Proteomes" id="UP001059041"/>
    </source>
</evidence>
<dbReference type="AlphaFoldDB" id="A0A9W7WD84"/>
<keyword evidence="3" id="KW-0325">Glycoprotein</keyword>
<proteinExistence type="predicted"/>
<dbReference type="InterPro" id="IPR007110">
    <property type="entry name" value="Ig-like_dom"/>
</dbReference>
<dbReference type="SMART" id="SM00408">
    <property type="entry name" value="IGc2"/>
    <property type="match status" value="2"/>
</dbReference>
<evidence type="ECO:0000256" key="5">
    <source>
        <dbReference type="SAM" id="Phobius"/>
    </source>
</evidence>
<dbReference type="Pfam" id="PF13927">
    <property type="entry name" value="Ig_3"/>
    <property type="match status" value="1"/>
</dbReference>
<dbReference type="CDD" id="cd00096">
    <property type="entry name" value="Ig"/>
    <property type="match status" value="1"/>
</dbReference>
<dbReference type="PANTHER" id="PTHR44337">
    <property type="entry name" value="CARCINOEMBRYONIC ANTIGEN-RELATED CELL ADHESION MOLECULE 8"/>
    <property type="match status" value="1"/>
</dbReference>
<evidence type="ECO:0000256" key="3">
    <source>
        <dbReference type="ARBA" id="ARBA00023180"/>
    </source>
</evidence>
<dbReference type="Gene3D" id="2.60.40.10">
    <property type="entry name" value="Immunoglobulins"/>
    <property type="match status" value="2"/>
</dbReference>
<feature type="transmembrane region" description="Helical" evidence="5">
    <location>
        <begin position="446"/>
        <end position="470"/>
    </location>
</feature>
<dbReference type="Proteomes" id="UP001059041">
    <property type="component" value="Linkage Group LG20"/>
</dbReference>
<comment type="caution">
    <text evidence="7">The sequence shown here is derived from an EMBL/GenBank/DDBJ whole genome shotgun (WGS) entry which is preliminary data.</text>
</comment>
<dbReference type="InterPro" id="IPR036179">
    <property type="entry name" value="Ig-like_dom_sf"/>
</dbReference>
<keyword evidence="7" id="KW-0675">Receptor</keyword>
<evidence type="ECO:0000256" key="2">
    <source>
        <dbReference type="ARBA" id="ARBA00023157"/>
    </source>
</evidence>
<dbReference type="InterPro" id="IPR003598">
    <property type="entry name" value="Ig_sub2"/>
</dbReference>
<gene>
    <name evidence="7" type="ORF">IRJ41_004478</name>
</gene>
<dbReference type="PROSITE" id="PS50835">
    <property type="entry name" value="IG_LIKE"/>
    <property type="match status" value="2"/>
</dbReference>
<accession>A0A9W7WD84</accession>